<dbReference type="SUPFAM" id="SSF52980">
    <property type="entry name" value="Restriction endonuclease-like"/>
    <property type="match status" value="1"/>
</dbReference>
<proteinExistence type="predicted"/>
<feature type="domain" description="YqaJ viral recombinase" evidence="2">
    <location>
        <begin position="127"/>
        <end position="275"/>
    </location>
</feature>
<dbReference type="InterPro" id="IPR011335">
    <property type="entry name" value="Restrct_endonuc-II-like"/>
</dbReference>
<sequence>MLACQMGKKTRTSVTIPICDIIQYVNVVHDCIGGKCGVKSENSSLSRTGTRPVILSLVSQFAHLYRPKVLDRKYPTVLSELYTEECGSLQSNELLKQCEEVFHTIKVTEEEAKNCELATRDQAKAKQWFNFRIGRITASRVKRVCRTALDKPSKSLIKDICYPISKTFTSKATTWGCDHEKDAKVDYINTMSKTHINFQWHDSGLLINPKYPFMGASPDGRVSCDCFEDILVEIKCPYCQRTAEISDRITDGSLRLDKGHAYFYQIQCQLMVAEVQSCDFVVWTKADFYKERITIDNLFCIDMVERSSLFFKKAILPELIGKVYSRPLQEATTLTTGTPNQQRSPFQEATTLTTGTPNQQRSPLQEATTPTTGTPNQQSSSSTTSDDGLIICSCQTPYIEEADDVIGCDNENCPFVW</sequence>
<dbReference type="EMBL" id="CACVKT020000621">
    <property type="protein sequence ID" value="CAC5361531.1"/>
    <property type="molecule type" value="Genomic_DNA"/>
</dbReference>
<dbReference type="PANTHER" id="PTHR47526">
    <property type="entry name" value="ATP-DEPENDENT DNA HELICASE"/>
    <property type="match status" value="1"/>
</dbReference>
<protein>
    <recommendedName>
        <fullName evidence="2">YqaJ viral recombinase domain-containing protein</fullName>
    </recommendedName>
</protein>
<dbReference type="PANTHER" id="PTHR47526:SF4">
    <property type="entry name" value="SWIM-TYPE DOMAIN-CONTAINING PROTEIN"/>
    <property type="match status" value="1"/>
</dbReference>
<reference evidence="3 4" key="1">
    <citation type="submission" date="2020-06" db="EMBL/GenBank/DDBJ databases">
        <authorList>
            <person name="Li R."/>
            <person name="Bekaert M."/>
        </authorList>
    </citation>
    <scope>NUCLEOTIDE SEQUENCE [LARGE SCALE GENOMIC DNA]</scope>
    <source>
        <strain evidence="4">wild</strain>
    </source>
</reference>
<dbReference type="InterPro" id="IPR019080">
    <property type="entry name" value="YqaJ_viral_recombinase"/>
</dbReference>
<evidence type="ECO:0000313" key="4">
    <source>
        <dbReference type="Proteomes" id="UP000507470"/>
    </source>
</evidence>
<dbReference type="Pfam" id="PF09588">
    <property type="entry name" value="YqaJ"/>
    <property type="match status" value="1"/>
</dbReference>
<gene>
    <name evidence="3" type="ORF">MCOR_3634</name>
</gene>
<feature type="compositionally biased region" description="Low complexity" evidence="1">
    <location>
        <begin position="368"/>
        <end position="386"/>
    </location>
</feature>
<keyword evidence="4" id="KW-1185">Reference proteome</keyword>
<dbReference type="Proteomes" id="UP000507470">
    <property type="component" value="Unassembled WGS sequence"/>
</dbReference>
<evidence type="ECO:0000259" key="2">
    <source>
        <dbReference type="Pfam" id="PF09588"/>
    </source>
</evidence>
<dbReference type="CDD" id="cd22343">
    <property type="entry name" value="PDDEXK_lambda_exonuclease-like"/>
    <property type="match status" value="1"/>
</dbReference>
<organism evidence="3 4">
    <name type="scientific">Mytilus coruscus</name>
    <name type="common">Sea mussel</name>
    <dbReference type="NCBI Taxonomy" id="42192"/>
    <lineage>
        <taxon>Eukaryota</taxon>
        <taxon>Metazoa</taxon>
        <taxon>Spiralia</taxon>
        <taxon>Lophotrochozoa</taxon>
        <taxon>Mollusca</taxon>
        <taxon>Bivalvia</taxon>
        <taxon>Autobranchia</taxon>
        <taxon>Pteriomorphia</taxon>
        <taxon>Mytilida</taxon>
        <taxon>Mytiloidea</taxon>
        <taxon>Mytilidae</taxon>
        <taxon>Mytilinae</taxon>
        <taxon>Mytilus</taxon>
    </lineage>
</organism>
<dbReference type="InterPro" id="IPR011604">
    <property type="entry name" value="PDDEXK-like_dom_sf"/>
</dbReference>
<feature type="compositionally biased region" description="Polar residues" evidence="1">
    <location>
        <begin position="333"/>
        <end position="367"/>
    </location>
</feature>
<evidence type="ECO:0000313" key="3">
    <source>
        <dbReference type="EMBL" id="CAC5361531.1"/>
    </source>
</evidence>
<dbReference type="OrthoDB" id="7753208at2759"/>
<feature type="region of interest" description="Disordered" evidence="1">
    <location>
        <begin position="333"/>
        <end position="386"/>
    </location>
</feature>
<dbReference type="AlphaFoldDB" id="A0A6J8A4M3"/>
<evidence type="ECO:0000256" key="1">
    <source>
        <dbReference type="SAM" id="MobiDB-lite"/>
    </source>
</evidence>
<dbReference type="Gene3D" id="3.90.320.10">
    <property type="match status" value="1"/>
</dbReference>
<accession>A0A6J8A4M3</accession>
<dbReference type="GO" id="GO:0006281">
    <property type="term" value="P:DNA repair"/>
    <property type="evidence" value="ECO:0007669"/>
    <property type="project" value="UniProtKB-ARBA"/>
</dbReference>
<name>A0A6J8A4M3_MYTCO</name>